<evidence type="ECO:0000313" key="1">
    <source>
        <dbReference type="EMBL" id="GAA3892394.1"/>
    </source>
</evidence>
<proteinExistence type="predicted"/>
<accession>A0ABP7L3N4</accession>
<comment type="caution">
    <text evidence="1">The sequence shown here is derived from an EMBL/GenBank/DDBJ whole genome shotgun (WGS) entry which is preliminary data.</text>
</comment>
<sequence>MMMSTIVAVALGVAPVDENGTVRMISSDYSRELGRYSQFVDRRGTTFVRGRDTSGRAYDITIDRNGYVEASVGELTITFRAEERV</sequence>
<organism evidence="1 2">
    <name type="scientific">Sphingomonas limnosediminicola</name>
    <dbReference type="NCBI Taxonomy" id="940133"/>
    <lineage>
        <taxon>Bacteria</taxon>
        <taxon>Pseudomonadati</taxon>
        <taxon>Pseudomonadota</taxon>
        <taxon>Alphaproteobacteria</taxon>
        <taxon>Sphingomonadales</taxon>
        <taxon>Sphingomonadaceae</taxon>
        <taxon>Sphingomonas</taxon>
    </lineage>
</organism>
<name>A0ABP7L3N4_9SPHN</name>
<keyword evidence="2" id="KW-1185">Reference proteome</keyword>
<dbReference type="EMBL" id="BAABBM010000001">
    <property type="protein sequence ID" value="GAA3892394.1"/>
    <property type="molecule type" value="Genomic_DNA"/>
</dbReference>
<dbReference type="RefSeq" id="WP_344698537.1">
    <property type="nucleotide sequence ID" value="NZ_BAABBM010000001.1"/>
</dbReference>
<gene>
    <name evidence="1" type="ORF">GCM10022276_09480</name>
</gene>
<dbReference type="Proteomes" id="UP001500827">
    <property type="component" value="Unassembled WGS sequence"/>
</dbReference>
<protein>
    <submittedName>
        <fullName evidence="1">Uncharacterized protein</fullName>
    </submittedName>
</protein>
<evidence type="ECO:0000313" key="2">
    <source>
        <dbReference type="Proteomes" id="UP001500827"/>
    </source>
</evidence>
<reference evidence="2" key="1">
    <citation type="journal article" date="2019" name="Int. J. Syst. Evol. Microbiol.">
        <title>The Global Catalogue of Microorganisms (GCM) 10K type strain sequencing project: providing services to taxonomists for standard genome sequencing and annotation.</title>
        <authorList>
            <consortium name="The Broad Institute Genomics Platform"/>
            <consortium name="The Broad Institute Genome Sequencing Center for Infectious Disease"/>
            <person name="Wu L."/>
            <person name="Ma J."/>
        </authorList>
    </citation>
    <scope>NUCLEOTIDE SEQUENCE [LARGE SCALE GENOMIC DNA]</scope>
    <source>
        <strain evidence="2">JCM 17543</strain>
    </source>
</reference>